<evidence type="ECO:0000313" key="5">
    <source>
        <dbReference type="EnsemblPlants" id="TraesCS6B02G395200.1.cds1"/>
    </source>
</evidence>
<comment type="similarity">
    <text evidence="1">Belongs to the mTERF family.</text>
</comment>
<dbReference type="Gramene" id="TraesPARA_EIv1.0_2101400.1">
    <property type="protein sequence ID" value="TraesPARA_EIv1.0_2101400.1.CDS1"/>
    <property type="gene ID" value="TraesPARA_EIv1.0_2101400"/>
</dbReference>
<dbReference type="SMR" id="A0A3B6PRS3"/>
<keyword evidence="2" id="KW-0804">Transcription</keyword>
<dbReference type="Gramene" id="TraesCS6B02G395200.1">
    <property type="protein sequence ID" value="TraesCS6B02G395200.1.cds1"/>
    <property type="gene ID" value="TraesCS6B02G395200"/>
</dbReference>
<sequence length="179" mass="19958">MAATNLECLLAMVACAKGIGVPRGSGMFRQALRAIAFLSQDKITAKVDYLKNTFRWSDAEVGIAISKAPTLLTRNKESLQRSSEFLISEVGLEPASIAQRPNVLTYSLVGRLRPRHHIIKFLKANGLLKRDLSYNTIFSLVEKVFVEKFICPYKEVAQHLAEDYAAACRGEVPTRLRFA</sequence>
<dbReference type="AlphaFoldDB" id="A0A3B6PRS3"/>
<keyword evidence="2" id="KW-0806">Transcription termination</keyword>
<organism evidence="5">
    <name type="scientific">Triticum aestivum</name>
    <name type="common">Wheat</name>
    <dbReference type="NCBI Taxonomy" id="4565"/>
    <lineage>
        <taxon>Eukaryota</taxon>
        <taxon>Viridiplantae</taxon>
        <taxon>Streptophyta</taxon>
        <taxon>Embryophyta</taxon>
        <taxon>Tracheophyta</taxon>
        <taxon>Spermatophyta</taxon>
        <taxon>Magnoliopsida</taxon>
        <taxon>Liliopsida</taxon>
        <taxon>Poales</taxon>
        <taxon>Poaceae</taxon>
        <taxon>BOP clade</taxon>
        <taxon>Pooideae</taxon>
        <taxon>Triticodae</taxon>
        <taxon>Triticeae</taxon>
        <taxon>Triticinae</taxon>
        <taxon>Triticum</taxon>
    </lineage>
</organism>
<dbReference type="PANTHER" id="PTHR13068">
    <property type="entry name" value="CGI-12 PROTEIN-RELATED"/>
    <property type="match status" value="1"/>
</dbReference>
<dbReference type="InterPro" id="IPR038538">
    <property type="entry name" value="MTERF_sf"/>
</dbReference>
<dbReference type="Gramene" id="TraesSTA6B03G03602960.1">
    <property type="protein sequence ID" value="TraesSTA6B03G03602960.1.CDS1"/>
    <property type="gene ID" value="TraesSTA6B03G03602960"/>
</dbReference>
<feature type="signal peptide" evidence="4">
    <location>
        <begin position="1"/>
        <end position="18"/>
    </location>
</feature>
<dbReference type="STRING" id="4565.A0A3B6PRS3"/>
<dbReference type="GO" id="GO:0006353">
    <property type="term" value="P:DNA-templated transcription termination"/>
    <property type="evidence" value="ECO:0007669"/>
    <property type="project" value="UniProtKB-KW"/>
</dbReference>
<dbReference type="Gramene" id="TraesNOR6B03G03650990.1">
    <property type="protein sequence ID" value="TraesNOR6B03G03650990.1.CDS1"/>
    <property type="gene ID" value="TraesNOR6B03G03650990"/>
</dbReference>
<evidence type="ECO:0000256" key="3">
    <source>
        <dbReference type="ARBA" id="ARBA00022946"/>
    </source>
</evidence>
<reference evidence="5" key="2">
    <citation type="submission" date="2018-10" db="UniProtKB">
        <authorList>
            <consortium name="EnsemblPlants"/>
        </authorList>
    </citation>
    <scope>IDENTIFICATION</scope>
</reference>
<dbReference type="Gene3D" id="1.25.70.10">
    <property type="entry name" value="Transcription termination factor 3, mitochondrial"/>
    <property type="match status" value="1"/>
</dbReference>
<dbReference type="SMART" id="SM00733">
    <property type="entry name" value="Mterf"/>
    <property type="match status" value="2"/>
</dbReference>
<dbReference type="OMA" id="RPRHHII"/>
<dbReference type="Gramene" id="TraesSYM6B03G03555970.1">
    <property type="protein sequence ID" value="TraesSYM6B03G03555970.1.CDS1"/>
    <property type="gene ID" value="TraesSYM6B03G03555970"/>
</dbReference>
<dbReference type="GO" id="GO:0009507">
    <property type="term" value="C:chloroplast"/>
    <property type="evidence" value="ECO:0000318"/>
    <property type="project" value="GO_Central"/>
</dbReference>
<dbReference type="GO" id="GO:0009658">
    <property type="term" value="P:chloroplast organization"/>
    <property type="evidence" value="ECO:0000318"/>
    <property type="project" value="GO_Central"/>
</dbReference>
<evidence type="ECO:0000256" key="1">
    <source>
        <dbReference type="ARBA" id="ARBA00007692"/>
    </source>
</evidence>
<dbReference type="Proteomes" id="UP000019116">
    <property type="component" value="Chromosome 6B"/>
</dbReference>
<feature type="chain" id="PRO_5043179146" evidence="4">
    <location>
        <begin position="19"/>
        <end position="179"/>
    </location>
</feature>
<reference evidence="5" key="1">
    <citation type="submission" date="2018-08" db="EMBL/GenBank/DDBJ databases">
        <authorList>
            <person name="Rossello M."/>
        </authorList>
    </citation>
    <scope>NUCLEOTIDE SEQUENCE [LARGE SCALE GENOMIC DNA]</scope>
    <source>
        <strain evidence="5">cv. Chinese Spring</strain>
    </source>
</reference>
<dbReference type="PANTHER" id="PTHR13068:SF149">
    <property type="entry name" value="LRP_ASNC FAMILY TRANSCRIPTIONAL REGULATOR"/>
    <property type="match status" value="1"/>
</dbReference>
<accession>A0A3B6PRS3</accession>
<dbReference type="Gramene" id="TraesWEE_scaffold_020847_01G000100.1">
    <property type="protein sequence ID" value="TraesWEE_scaffold_020847_01G000100.1"/>
    <property type="gene ID" value="TraesWEE_scaffold_020847_01G000100"/>
</dbReference>
<dbReference type="Gramene" id="TraesJUL6B03G03644260.1">
    <property type="protein sequence ID" value="TraesJUL6B03G03644260.1.CDS1"/>
    <property type="gene ID" value="TraesJUL6B03G03644260"/>
</dbReference>
<dbReference type="Gramene" id="TraesMAC6B03G03612220.1">
    <property type="protein sequence ID" value="TraesMAC6B03G03612220.1.CDS1"/>
    <property type="gene ID" value="TraesMAC6B03G03612220"/>
</dbReference>
<dbReference type="Gramene" id="TraesLAC6B03G03568970.1">
    <property type="protein sequence ID" value="TraesLAC6B03G03568970.1.CDS1"/>
    <property type="gene ID" value="TraesLAC6B03G03568970"/>
</dbReference>
<keyword evidence="3" id="KW-0809">Transit peptide</keyword>
<dbReference type="Gramene" id="TraesARI6B03G03574330.1">
    <property type="protein sequence ID" value="TraesARI6B03G03574330.1.CDS1"/>
    <property type="gene ID" value="TraesARI6B03G03574330"/>
</dbReference>
<evidence type="ECO:0000313" key="6">
    <source>
        <dbReference type="Proteomes" id="UP000019116"/>
    </source>
</evidence>
<dbReference type="InterPro" id="IPR003690">
    <property type="entry name" value="MTERF"/>
</dbReference>
<dbReference type="Gramene" id="TraesCLE_scaffold_090668_01G000100.1">
    <property type="protein sequence ID" value="TraesCLE_scaffold_090668_01G000100.1"/>
    <property type="gene ID" value="TraesCLE_scaffold_090668_01G000100"/>
</dbReference>
<protein>
    <submittedName>
        <fullName evidence="5">Uncharacterized protein</fullName>
    </submittedName>
</protein>
<dbReference type="Gramene" id="TraesJAG6B03G03604290.1">
    <property type="protein sequence ID" value="TraesJAG6B03G03604290.1.CDS1"/>
    <property type="gene ID" value="TraesJAG6B03G03604290"/>
</dbReference>
<dbReference type="EnsemblPlants" id="TraesCS6B02G395200.1">
    <property type="protein sequence ID" value="TraesCS6B02G395200.1.cds1"/>
    <property type="gene ID" value="TraesCS6B02G395200"/>
</dbReference>
<evidence type="ECO:0000256" key="4">
    <source>
        <dbReference type="SAM" id="SignalP"/>
    </source>
</evidence>
<dbReference type="Pfam" id="PF02536">
    <property type="entry name" value="mTERF"/>
    <property type="match status" value="1"/>
</dbReference>
<dbReference type="Gramene" id="TraesROB_scaffold_003030_01G000200.1">
    <property type="protein sequence ID" value="TraesROB_scaffold_003030_01G000200.1"/>
    <property type="gene ID" value="TraesROB_scaffold_003030_01G000200"/>
</dbReference>
<dbReference type="Gramene" id="TraesCAD_scaffold_126713_01G000100.1">
    <property type="protein sequence ID" value="TraesCAD_scaffold_126713_01G000100.1"/>
    <property type="gene ID" value="TraesCAD_scaffold_126713_01G000100"/>
</dbReference>
<keyword evidence="6" id="KW-1185">Reference proteome</keyword>
<dbReference type="GO" id="GO:0003676">
    <property type="term" value="F:nucleic acid binding"/>
    <property type="evidence" value="ECO:0007669"/>
    <property type="project" value="InterPro"/>
</dbReference>
<evidence type="ECO:0000256" key="2">
    <source>
        <dbReference type="ARBA" id="ARBA00022472"/>
    </source>
</evidence>
<dbReference type="OrthoDB" id="637682at2759"/>
<keyword evidence="4" id="KW-0732">Signal</keyword>
<dbReference type="Gramene" id="TraesCS6B03G1116800.1">
    <property type="protein sequence ID" value="TraesCS6B03G1116800.1.CDS1"/>
    <property type="gene ID" value="TraesCS6B03G1116800"/>
</dbReference>
<keyword evidence="2" id="KW-0805">Transcription regulation</keyword>
<proteinExistence type="inferred from homology"/>
<name>A0A3B6PRS3_WHEAT</name>